<comment type="caution">
    <text evidence="3">The sequence shown here is derived from an EMBL/GenBank/DDBJ whole genome shotgun (WGS) entry which is preliminary data.</text>
</comment>
<dbReference type="Proteomes" id="UP000283269">
    <property type="component" value="Unassembled WGS sequence"/>
</dbReference>
<dbReference type="AlphaFoldDB" id="A0A409WQ03"/>
<sequence>MLTLPFELRTAVFSLLSQEDLLKCAIISKELLPAARSLIYRTVHLKSDNQNLASIAKILESNNHDLAARVRHAKLTTVKPLDVSRKSGKSSKQSQGQLPTKWLDAKLLSSFVALRSLTLVGSPFADEEEQEDFVKAVTKSMIHLENFTYTPGRTQFPNPHLNLENLKRVYISLYSGESSDILIDWNPEIYMCNTERDLEPQMISLLTASSRTLESLEIKYDGSLKIDEIKIKDTTYWKPMLSLHFPRLRRLVMEELDPYAYHPPLSIPRNLTYDFVSRHPRLQELILGTVRGHYNYPLRPLLSDDFRYQHRLDPSFLASLQYLDCSASDIRVMINMNVQSITNSLKLLIVRDGSDLPEGACLPNLETLHLLGWAEYTETAPRLRSHRKMKALLNACPALKNFESRMMAIIMPKEFAKMYADNKNIEVIDISQQLIFNRPGDYVGRRPMSITQLTQNRFLEDHGGLEAFFAPLAAQCPHMRRVIVRGSDQHLMYILRRKHQNFKEHIERPSDESPLESVQVSTLTYNGYPED</sequence>
<reference evidence="3 4" key="1">
    <citation type="journal article" date="2018" name="Evol. Lett.">
        <title>Horizontal gene cluster transfer increased hallucinogenic mushroom diversity.</title>
        <authorList>
            <person name="Reynolds H.T."/>
            <person name="Vijayakumar V."/>
            <person name="Gluck-Thaler E."/>
            <person name="Korotkin H.B."/>
            <person name="Matheny P.B."/>
            <person name="Slot J.C."/>
        </authorList>
    </citation>
    <scope>NUCLEOTIDE SEQUENCE [LARGE SCALE GENOMIC DNA]</scope>
    <source>
        <strain evidence="3 4">2631</strain>
    </source>
</reference>
<evidence type="ECO:0000256" key="1">
    <source>
        <dbReference type="SAM" id="MobiDB-lite"/>
    </source>
</evidence>
<proteinExistence type="predicted"/>
<evidence type="ECO:0000313" key="3">
    <source>
        <dbReference type="EMBL" id="PPQ80579.1"/>
    </source>
</evidence>
<dbReference type="InterPro" id="IPR032675">
    <property type="entry name" value="LRR_dom_sf"/>
</dbReference>
<feature type="compositionally biased region" description="Polar residues" evidence="1">
    <location>
        <begin position="516"/>
        <end position="525"/>
    </location>
</feature>
<feature type="domain" description="F-box" evidence="2">
    <location>
        <begin position="1"/>
        <end position="43"/>
    </location>
</feature>
<protein>
    <recommendedName>
        <fullName evidence="2">F-box domain-containing protein</fullName>
    </recommendedName>
</protein>
<accession>A0A409WQ03</accession>
<dbReference type="InterPro" id="IPR001810">
    <property type="entry name" value="F-box_dom"/>
</dbReference>
<dbReference type="InParanoid" id="A0A409WQ03"/>
<organism evidence="3 4">
    <name type="scientific">Psilocybe cyanescens</name>
    <dbReference type="NCBI Taxonomy" id="93625"/>
    <lineage>
        <taxon>Eukaryota</taxon>
        <taxon>Fungi</taxon>
        <taxon>Dikarya</taxon>
        <taxon>Basidiomycota</taxon>
        <taxon>Agaricomycotina</taxon>
        <taxon>Agaricomycetes</taxon>
        <taxon>Agaricomycetidae</taxon>
        <taxon>Agaricales</taxon>
        <taxon>Agaricineae</taxon>
        <taxon>Strophariaceae</taxon>
        <taxon>Psilocybe</taxon>
    </lineage>
</organism>
<dbReference type="Gene3D" id="3.80.10.10">
    <property type="entry name" value="Ribonuclease Inhibitor"/>
    <property type="match status" value="1"/>
</dbReference>
<dbReference type="SUPFAM" id="SSF52047">
    <property type="entry name" value="RNI-like"/>
    <property type="match status" value="1"/>
</dbReference>
<name>A0A409WQ03_PSICY</name>
<evidence type="ECO:0000259" key="2">
    <source>
        <dbReference type="PROSITE" id="PS50181"/>
    </source>
</evidence>
<dbReference type="PROSITE" id="PS50181">
    <property type="entry name" value="FBOX"/>
    <property type="match status" value="1"/>
</dbReference>
<feature type="region of interest" description="Disordered" evidence="1">
    <location>
        <begin position="506"/>
        <end position="531"/>
    </location>
</feature>
<evidence type="ECO:0000313" key="4">
    <source>
        <dbReference type="Proteomes" id="UP000283269"/>
    </source>
</evidence>
<keyword evidence="4" id="KW-1185">Reference proteome</keyword>
<dbReference type="EMBL" id="NHYD01003321">
    <property type="protein sequence ID" value="PPQ80579.1"/>
    <property type="molecule type" value="Genomic_DNA"/>
</dbReference>
<gene>
    <name evidence="3" type="ORF">CVT25_001613</name>
</gene>